<organism evidence="1 2">
    <name type="scientific">Pseudomonas paraeruginosa</name>
    <dbReference type="NCBI Taxonomy" id="2994495"/>
    <lineage>
        <taxon>Bacteria</taxon>
        <taxon>Pseudomonadati</taxon>
        <taxon>Pseudomonadota</taxon>
        <taxon>Gammaproteobacteria</taxon>
        <taxon>Pseudomonadales</taxon>
        <taxon>Pseudomonadaceae</taxon>
        <taxon>Pseudomonas</taxon>
    </lineage>
</organism>
<protein>
    <submittedName>
        <fullName evidence="1">Transcriptional regulator</fullName>
    </submittedName>
</protein>
<proteinExistence type="predicted"/>
<accession>A0A2R3IVB3</accession>
<evidence type="ECO:0000313" key="1">
    <source>
        <dbReference type="EMBL" id="AVK05871.1"/>
    </source>
</evidence>
<dbReference type="AlphaFoldDB" id="A0A2R3IVB3"/>
<evidence type="ECO:0000313" key="2">
    <source>
        <dbReference type="Proteomes" id="UP000238390"/>
    </source>
</evidence>
<reference evidence="1 2" key="1">
    <citation type="submission" date="2018-02" db="EMBL/GenBank/DDBJ databases">
        <title>FDA/CDC Antimicrobial Resistant Isolate Bank Genome Sequencing.</title>
        <authorList>
            <person name="Benahmed F.H."/>
            <person name="Lutgring J.D."/>
            <person name="Yoo B."/>
            <person name="Machado M."/>
            <person name="Brown A."/>
            <person name="McAllister G."/>
            <person name="Perry A."/>
            <person name="Halpin A.L."/>
            <person name="Vavikolanu K."/>
            <person name="Ott S."/>
            <person name="Zhao X."/>
            <person name="Tallon L.J."/>
            <person name="Sadzewicz L."/>
            <person name="Aluvathingal J."/>
            <person name="Nadendla S."/>
            <person name="Voskania-kordi A."/>
            <person name="Simonyan V."/>
            <person name="Patel J."/>
            <person name="Shawar R.M."/>
        </authorList>
    </citation>
    <scope>NUCLEOTIDE SEQUENCE [LARGE SCALE GENOMIC DNA]</scope>
    <source>
        <strain evidence="1 2">AR_0356</strain>
    </source>
</reference>
<gene>
    <name evidence="1" type="ORF">CSB93_6132</name>
</gene>
<dbReference type="EMBL" id="CP027169">
    <property type="protein sequence ID" value="AVK05871.1"/>
    <property type="molecule type" value="Genomic_DNA"/>
</dbReference>
<keyword evidence="2" id="KW-1185">Reference proteome</keyword>
<name>A0A2R3IVB3_9PSED</name>
<sequence>MGRGQAEVCTERFTAMRLGSLNPKIVHPLRKIVNPQAACGRL</sequence>
<dbReference type="Proteomes" id="UP000238390">
    <property type="component" value="Chromosome"/>
</dbReference>